<comment type="caution">
    <text evidence="2">The sequence shown here is derived from an EMBL/GenBank/DDBJ whole genome shotgun (WGS) entry which is preliminary data.</text>
</comment>
<gene>
    <name evidence="2" type="ORF">VAZ01S_014_00210</name>
</gene>
<feature type="domain" description="BIG2" evidence="1">
    <location>
        <begin position="478"/>
        <end position="560"/>
    </location>
</feature>
<sequence>MKKIWCSVFTILGAFALSGCNEDEFFNQSEATTSPSVAPLKSIQISVVANKVHGRSSPTVIVGQKTQYGATGTYEDNSQKDITKNVKWLSSDNDKAKFDANGLLEGLAAGETTVSASLFDIKSNIQVVEVTSAKLETIAVTPDKTSTPLGYTVQMKATGTFTDGTTQDLTSVSWSSMTPGTATVTPNGLVTPVAVGKAVIMATKDGIEATTTSFEVTDAKLESIVVTPDKTSTPLGQTVQMKASGTFTDGKTRDLTGVSWMSTNTDTATVTPDGLVTPVAVGKAVIMATKDGIEATTTSFEVTDAKLETIHVTPNRKSTPFGQTVKMSALGSFSDGSTRPLKGVSWISTDLDTATVSYDGLVEPVAVGWTDIIAMKDGVKAMTTLFEVTDAKLNAIDVTANTDKTPLGQNVQMIAEGTFTDDKKRNLTDVTWISTNLDTATVTTNGLVKPVAAGKTDIIAIKDGVEATMTEFEVTDAELVTIVVTSDSVDMSTPLGQNFEMKALGTFTDDSTHELSDVSWSASEGGVVSVKNMGLVIPAKVGTTEITATKDDVKATVSFEVTDAELDTIEITTNNNIMSTPLGHNLPMTATGIFTDGKKIDLNDVSWRSMSPETAIVDADGLVIPKQVGSTVIKATKDGVEAKTKLLMVTDAVLEEIRITSANELTLLAGQKVQLKAVGKFTDNTTQDLTDVTWTSNSTVTATVNDNGLVTAVETGKVSISVTFDGFEADAELDVQEGKLTDGRIDIFNSGDGTLFTSPPSIAFLNQYGLHYHDISPDGYGLFVKAGNPVPICRKFNNIKLGGRVNWRIPELNELKTLYKSHGNMYSYRKWPVDKNFLTLISSGLNPYILIDLSSSYTQAYDFHINQPEYTGFFVSCVSSPSS</sequence>
<dbReference type="PROSITE" id="PS51257">
    <property type="entry name" value="PROKAR_LIPOPROTEIN"/>
    <property type="match status" value="1"/>
</dbReference>
<proteinExistence type="predicted"/>
<name>U3C8G9_9VIBR</name>
<evidence type="ECO:0000313" key="2">
    <source>
        <dbReference type="EMBL" id="GAD74733.1"/>
    </source>
</evidence>
<feature type="domain" description="BIG2" evidence="1">
    <location>
        <begin position="565"/>
        <end position="647"/>
    </location>
</feature>
<dbReference type="SMART" id="SM00635">
    <property type="entry name" value="BID_2"/>
    <property type="match status" value="8"/>
</dbReference>
<protein>
    <recommendedName>
        <fullName evidence="1">BIG2 domain-containing protein</fullName>
    </recommendedName>
</protein>
<dbReference type="Gene3D" id="2.60.40.1080">
    <property type="match status" value="8"/>
</dbReference>
<accession>U3C8G9</accession>
<feature type="domain" description="BIG2" evidence="1">
    <location>
        <begin position="306"/>
        <end position="386"/>
    </location>
</feature>
<dbReference type="AlphaFoldDB" id="U3C8G9"/>
<organism evidence="2 3">
    <name type="scientific">Vibrio azureus NBRC 104587</name>
    <dbReference type="NCBI Taxonomy" id="1219077"/>
    <lineage>
        <taxon>Bacteria</taxon>
        <taxon>Pseudomonadati</taxon>
        <taxon>Pseudomonadota</taxon>
        <taxon>Gammaproteobacteria</taxon>
        <taxon>Vibrionales</taxon>
        <taxon>Vibrionaceae</taxon>
        <taxon>Vibrio</taxon>
    </lineage>
</organism>
<dbReference type="STRING" id="1219077.VAZ01S_014_00210"/>
<dbReference type="EMBL" id="BATL01000014">
    <property type="protein sequence ID" value="GAD74733.1"/>
    <property type="molecule type" value="Genomic_DNA"/>
</dbReference>
<dbReference type="OrthoDB" id="5906407at2"/>
<dbReference type="InterPro" id="IPR008964">
    <property type="entry name" value="Invasin/intimin_cell_adhesion"/>
</dbReference>
<dbReference type="Pfam" id="PF02368">
    <property type="entry name" value="Big_2"/>
    <property type="match status" value="7"/>
</dbReference>
<dbReference type="Proteomes" id="UP000016567">
    <property type="component" value="Unassembled WGS sequence"/>
</dbReference>
<feature type="domain" description="BIG2" evidence="1">
    <location>
        <begin position="392"/>
        <end position="471"/>
    </location>
</feature>
<dbReference type="eggNOG" id="COG5492">
    <property type="taxonomic scope" value="Bacteria"/>
</dbReference>
<evidence type="ECO:0000259" key="1">
    <source>
        <dbReference type="SMART" id="SM00635"/>
    </source>
</evidence>
<feature type="domain" description="BIG2" evidence="1">
    <location>
        <begin position="220"/>
        <end position="300"/>
    </location>
</feature>
<dbReference type="InterPro" id="IPR003343">
    <property type="entry name" value="Big_2"/>
</dbReference>
<feature type="domain" description="BIG2" evidence="1">
    <location>
        <begin position="46"/>
        <end position="128"/>
    </location>
</feature>
<reference evidence="2 3" key="1">
    <citation type="submission" date="2013-09" db="EMBL/GenBank/DDBJ databases">
        <title>Whole genome shotgun sequence of Vibrio azureus NBRC 104587.</title>
        <authorList>
            <person name="Isaki S."/>
            <person name="Hosoyama A."/>
            <person name="Numata M."/>
            <person name="Hashimoto M."/>
            <person name="Hosoyama Y."/>
            <person name="Tsuchikane K."/>
            <person name="Noguchi M."/>
            <person name="Hirakata S."/>
            <person name="Ichikawa N."/>
            <person name="Ohji S."/>
            <person name="Yamazoe A."/>
            <person name="Fujita N."/>
        </authorList>
    </citation>
    <scope>NUCLEOTIDE SEQUENCE [LARGE SCALE GENOMIC DNA]</scope>
    <source>
        <strain evidence="2 3">NBRC 104587</strain>
    </source>
</reference>
<keyword evidence="3" id="KW-1185">Reference proteome</keyword>
<feature type="domain" description="BIG2" evidence="1">
    <location>
        <begin position="134"/>
        <end position="214"/>
    </location>
</feature>
<dbReference type="RefSeq" id="WP_021708513.1">
    <property type="nucleotide sequence ID" value="NZ_BAOB01000069.1"/>
</dbReference>
<dbReference type="SUPFAM" id="SSF49373">
    <property type="entry name" value="Invasin/intimin cell-adhesion fragments"/>
    <property type="match status" value="8"/>
</dbReference>
<feature type="domain" description="BIG2" evidence="1">
    <location>
        <begin position="653"/>
        <end position="732"/>
    </location>
</feature>
<evidence type="ECO:0000313" key="3">
    <source>
        <dbReference type="Proteomes" id="UP000016567"/>
    </source>
</evidence>